<feature type="region of interest" description="Disordered" evidence="1">
    <location>
        <begin position="4582"/>
        <end position="4611"/>
    </location>
</feature>
<feature type="domain" description="Bacterial Ig-like" evidence="2">
    <location>
        <begin position="1252"/>
        <end position="1327"/>
    </location>
</feature>
<feature type="compositionally biased region" description="Polar residues" evidence="1">
    <location>
        <begin position="354"/>
        <end position="369"/>
    </location>
</feature>
<dbReference type="Gene3D" id="2.60.40.10">
    <property type="entry name" value="Immunoglobulins"/>
    <property type="match status" value="43"/>
</dbReference>
<feature type="region of interest" description="Disordered" evidence="1">
    <location>
        <begin position="415"/>
        <end position="444"/>
    </location>
</feature>
<feature type="domain" description="Bacterial Ig-like" evidence="2">
    <location>
        <begin position="744"/>
        <end position="831"/>
    </location>
</feature>
<feature type="domain" description="Bacterial Ig-like" evidence="2">
    <location>
        <begin position="956"/>
        <end position="1035"/>
    </location>
</feature>
<dbReference type="InterPro" id="IPR044016">
    <property type="entry name" value="Big_13"/>
</dbReference>
<dbReference type="NCBIfam" id="NF033510">
    <property type="entry name" value="Ca_tandemer"/>
    <property type="match status" value="43"/>
</dbReference>
<reference evidence="4 5" key="1">
    <citation type="submission" date="2018-03" db="EMBL/GenBank/DDBJ databases">
        <title>Pantoea intestinalis SRCM103226 isolated form the mealworm.</title>
        <authorList>
            <person name="Jeong D.-Y."/>
            <person name="Kim J.W."/>
        </authorList>
    </citation>
    <scope>NUCLEOTIDE SEQUENCE [LARGE SCALE GENOMIC DNA]</scope>
    <source>
        <strain evidence="4 5">SRCM103226</strain>
    </source>
</reference>
<evidence type="ECO:0000313" key="4">
    <source>
        <dbReference type="EMBL" id="QHM71753.1"/>
    </source>
</evidence>
<feature type="domain" description="Bacterial Ig-like" evidence="2">
    <location>
        <begin position="1368"/>
        <end position="1433"/>
    </location>
</feature>
<feature type="domain" description="Bacterial Ig-like" evidence="2">
    <location>
        <begin position="2478"/>
        <end position="2540"/>
    </location>
</feature>
<feature type="domain" description="Bacterial Ig-like" evidence="2">
    <location>
        <begin position="3486"/>
        <end position="3550"/>
    </location>
</feature>
<sequence>MAQLSSGRVDIISRENGTLLSQNSSTASRTVLLSEPSVVRINGTRSAVASFERQGDDLILHMQDGSVVRYQRFFLDQNGEHSELVFDDGVNPPEHAIFPAASEAADATTAMAVTPTYESLGDIEPLLLADNSLIGENLTTAVGVAGVLGLAGIGIAASGGGGGGGGDDNNSGGGNGGGDNGNGNGGGNGGGDNGNGNGGGNGGGDNGSGGGDNGGGDGGGGDNGGGGIPEPALGTITITEPVSGDGYLSASETQSALIISGTTTGISAGSTVTLTFNGVNYTGTVGSNGSWSITIPASALGGLGNGVQNITVTVVDGTGDTVSDSGQLNVLVTPPQPTLNPPFGDGTLDGNEAGNDQTLTGNTGATGPGQSVTVTIGGNDYNGTVGNDGSWSVTIPGGDLQNLPQGENPITVTVTDPAGNSGSTTSNVTVDTAPTPATGTVDTPISGDNILSGDELQQDLLISGTGTAGDRVTVNFDGVDYTGVVQANGRWVITIPANALGNLTDGDYPLQVSITNAAGTTTVIGETSLAVDPSLPATTLTLDPIAGDGILNATEQDSPLTLSGSGSPGDTVSVTLNNINYQTTVGEDGRWSLSVPASDLAALADGDYALSATATSPAGGVYTQQTVLTVDTAPPALTLDTPLAGDGYLNNTEAGAPLAVSGTGEAGSTVTVTLNGTDYTTTVAENGQWTVSVPSADLSALPNGNYTLTVSATDANGNTATSNSSLAVVADPAALPGVTLDPFTGDNQLDNAEQAIDQQVTGSTTNVSAGQTVTVTLNGVDYTGTVAADGSWSVTVPAADLAALADGSQTLNVTVSDVAGNSASGSESFTVAPPNSGAAIAIAPVSVDGYLNAQEAQQPLTVSGSTAQVAEGSVVTVNVNGNNYTGTVAADGSWSVTIPVADLAALNDGPLTVTASVPDGNGNTLSDDATLNVAITPLPTPVLDTPFGDGVLSGSELTEDQTLTGSTGISGGGQEVVVSLNGNDYPATVDNDGNWTVTVPVGDIQDLPPGDNPVTVTVTDVAGNTNSATTPVTVDVSSPALTVNPPSGDGVINAAEQDNPLVISGSTDAGSSVTVNFDGVDYPATVATDGSWSVSLPASALQTLDDGRYDVTVTATRPDGASTTTQTPVAIDTSAPLFTINPPADDGILNATEQGEALTIGGSGSAGDSVIVTLNGVNYATSVGSDGQWSVSVPASDLGALSDGNSYPVSVLVTDASGNRSSDRVSLQVDTTPPALTIDPPSEDGLLNAAEQQQTLTLTGSGEAGSTITVTLNGETFEGTVGVNGQWRVEVPPETLATLNEGPNTITVSERDAVGNVTTGETILTVDAAAANQPAISVAVDIFAGNGVLGSAEQQVAQQLTGSTTNVEAGQTVTVTLNGASYTGLVDAEGNWSVTLPAEALNALNDGSQTLTVTVNDAAGNSASASADFTVNTALSGIALAPVAGDGYLNAAEAAQDLVINGTSANVPEGRTVTVTFEGQNYTATVTANGSWSVTIPVANLTNLTDGPLTIVASTTDATGSTVSSDATLNVAVNAQPSVTIDAPFDDGYLNAAEQGQDGVLTGSTGISGPGQTVTVTLDGNTYTGTVAADGSWSVTLPATALGALNDGDTPLTVTVSDAAGNSDSGSVILTVDTSAPPVTLETPVSGGALNANEVTQPLELNGSGEAGNTITVTLNGNDYTTTVGDNGLWTLSVPAADLGALADGSYTLSVTASDAAGNATTVDTPLTVKAETANLPVLTINDFAGNNVLDGAEQQTSQLLTGTATNVEAGQIVTITLDGQTYDAVVQSGGSWSVSVPASALGNLANGTVTISAAVSDVAGNTTSQSLEVTVNNALSGLSVDTLSDDGYLSASEAGEDLLVTGTSANLTAGTPITVTFNDRTYTATVGENGSWSVTIPATALAGLSDGTTTLTVNATDAAGNPVSSSSDLNVIINSLPDATLQTPFGDGILNAAESGVSQQLLGNTGVTGAGQIVTVSLNGTDYSGTVDSNGNWRVTLPTEALQGLPAGESPLLVTVSDAAGNTSTVESSVTVDTTPPTLSVDAIAGDNRVNAAEAAAPIAVSGSTDAGEGQTVTISLNGQTWTTQVDANGNWTLDLPAGALAGINSGDYPFSVTVSDAAGNPTTSTGTLNVQNAVLAPTINTPFADGYLNINEAESAQTLTGTSGVTGAGQTVIVSIDGADYPAEVDNNGNWTLTLDADTLQDLAAGVLPIVVTVTDAAGNVGTVENAVTVDYTVPTLTLDPVAGDDIINQAETRQDLVISGSADGADIGQTVTVNVGGQTLQTVVLNDGSWRVTVPASVLQGLNDGETTVSVTLTDAAGNTTTLDRPLTVVANPTDLPQLTLDTISGDGYINQAEAGQPLILTGSSTNLAAGDTVTVTLNGASYTGLVDEAGNWSVTLPQSVVGQLADGPQSIIVSATDAAGNPASATGSVTVVASAASQPTITLNPVTGDDIVNAQEAGDGLTITGGSQRLPEGSSVTVTLNDREYTTTVDANGNWSVSVPPAAAQALPQGDNRVTVSGSDLAGNPAQDSEIVTVDTAPPTLVAIELGAGADNILNLAESLAGINVTGQSEPGQLVTVTLNGRTYTGAANGEGNFSIAIPGGDLQQLDDGTLPVTISVTDANGNVNSDTIDLTVAINTLPTLTLDTPFTDGVIGAAEAAVEQTLSGSATNLAAGTEVTVTIGSLNFTTAVDADGNWQVAIPADTLNALADGTVTVVVSAVDAAGNPASAQSSVDLLIATQPEAALNTPFIDGALNAAEAGAGQVISGTTGISGAGQTVSVVIDGLNDGQPLTANVNANGSWSLALTPQQLASLADGTHSITVTVTDRAGNSDTASLDFTSVTTLPTVTLETPFDDGQLNAVEAASGATLNGTTGITGTQTVVVTINGGSYPATVDAQGNWSLTLTPEQLQALPDGTLPVTVTVTDAVGNSDSASVPVQVIVNNLPDATINLPFGNGALSAAEADVTQTLSGQTGVSGAGQTVSVVISGFNNDEPLTATVDAQGNWTLNLTPAQLDTLGNGTHTITVTATDAVGNTSVTAPLEVTTAVTLPQPVIDTPFGDGVLNISEAAGSVTLSGNTGATGDNQGVQLSIDVNGTLYTGTVDANGDWTVNLPAGALSGLDDGTHNIVITVVDSAGNVVQSSETFTSAQTPPAPTVNLPFGDGLLNAADAAAGVTLSGNAGGATGITVTLGGQTLPATVNADGSWTLDLPAATLNGLAQGSGSLTVTATDASGNSSSISDEFTVNTSVPVITIGDFAGDNVLNYAESIVSQTLSGSATGAEPGSLVTVSVGGNTFNGIVDANGGWSVNVPPETLGQLTAPSADISVTIVDPAGNNASATATIGVNLTPPAEPLLTLATVAGDNILNASEGLPTFSGTFANFDASGGTITVSVNGTPIATVPVTGANGSWTVTPEAGTFPADGSYTITVNATGPAGETSVGSTLVVDRTAPTLTINDFAGDGYLNGTEVSSSQVISGTASASEAGRTVTVTFGDNSYRAIVQADGTWRTTVPVADLQALEDGNVPIAATLSDAAGNVGSATGSVTVDTGAPLLQLDALLGNNILNAADILVNQVLTGRASGAEGQTIGIYLGDGNPIATAVVAQDGTFSIDLSPEVLGSLTEGPLVLGVRVGDEAGNVTDATLTVNKVVNGALNLIVDSVFGDGFLNAADTAIGQTISGIAESAGIGATVSLTLGGTTLTAAVGQDGKWAIVVPPSVLGLLQDGNIDLNLTLTDAAGNQRSVTETVTAIVDNLPVIGNLTGLFGGDNLLNIAELGQAQTIGGVIDAATGSIVTVTLGNQSYQTQVTAGGNWGVTIPATDLGNLLDGTLALGVQVTDPAGNTASQSVNIGVFGTAPVISLNPIFGNGFLNAAELLVNQTISGVAQNVAAGSTVNISIGNSTVTATVGANGAFTATVTPDILGTLTQGNLDVRASVTDAAGNTTSTTGGLVVDVTLPTINLNPLFGDGLLNAADALVTQVVSGTIGNVEPGARVSVAIGGQTLVTTTDANGAFSVALPPTLLQGLADGNLTASVTVTDAAGNSSTVASLPALVGIHNLPVITLDPLFGDGVLNLVESLVTQNITGTVANAAAGSQVRVNIGNVVVNATVGSDGRFSAAVTPDILGTLLNGNLTVGVSVTDPVGNVSSVSTGLQVGIANPPALTVNTIFGDGVLSAADLSTAQIISGGSSNLGSGSSVTVTLNGRSYTTTVGSNGSWSLSVPRTDLAAINDGTQTVSVRATDAYGNVATANGNVSVIAHTPPTLTISSVFGDGLLNAADALTTQTINGTSTNAEGSTVVVRLGGNNYTGTVGANGAWSVAVPPASLASIADGTQTVSVSVTNSAGTSGSTSGTVQVGTHTLPTVTLNSFFGGDSYLNLAEANTTETISGTATNAIGQTVTVNVAGTQYTTTVGANGSWSVNVPSATLRNISDGSHSINVSVSDAVGNTASASGSFNAITHNLPAIGVDPVLSLVSVLLTGLTISGGTLNLRQGTVVNVTLNGTTQQATVDALGRYSVKFTGGLLTTLSLNSIVTVTAVDAAGNRANTSTTLLLGSLLPVASSGEVAALSLMAVSADEALASDHQQEHSAVASGTTEQTAVQLTTSGPITPDSTLTTEADIQAPAAATVDAASSKEAAASSAVVAETATDDIGAFTIGGLTIVLADGTRQQGEAVTGGDGSDTVIVNDLGFTHIDGGAGTDTLVLNGEHMQLDLTSLGLKVENIEVLNLGQSGTNSVKLDLNEALKITDVPEDDLLIKGADGSQVTLANTDGGVWSSVGQREVDGQMYDIYHNSALAANDTLGDVLVQHNLQVHVV</sequence>
<protein>
    <recommendedName>
        <fullName evidence="6">Ig-like domain-containing protein</fullName>
    </recommendedName>
</protein>
<feature type="domain" description="Bacterial Ig-like" evidence="2">
    <location>
        <begin position="366"/>
        <end position="432"/>
    </location>
</feature>
<feature type="domain" description="Bacterial Ig-like" evidence="2">
    <location>
        <begin position="2980"/>
        <end position="3047"/>
    </location>
</feature>
<proteinExistence type="predicted"/>
<feature type="domain" description="Bacterial Ig-like" evidence="2">
    <location>
        <begin position="1647"/>
        <end position="1729"/>
    </location>
</feature>
<feature type="domain" description="Bacterial Ig-like" evidence="2">
    <location>
        <begin position="660"/>
        <end position="729"/>
    </location>
</feature>
<feature type="compositionally biased region" description="Gly residues" evidence="1">
    <location>
        <begin position="161"/>
        <end position="228"/>
    </location>
</feature>
<feature type="domain" description="Bacterial Ig-like" evidence="2">
    <location>
        <begin position="2871"/>
        <end position="2941"/>
    </location>
</feature>
<dbReference type="Pfam" id="PF22783">
    <property type="entry name" value="BapA_N"/>
    <property type="match status" value="1"/>
</dbReference>
<feature type="domain" description="Bacterial Ig-like" evidence="2">
    <location>
        <begin position="2777"/>
        <end position="2842"/>
    </location>
</feature>
<accession>A0A6P1PZD8</accession>
<dbReference type="PANTHER" id="PTHR46343:SF2">
    <property type="entry name" value="SUSHI_VON WILLEBRAND FACTOR TYPE A_EGF_PENTRAXIN DOMAIN-CONTAINING 1"/>
    <property type="match status" value="1"/>
</dbReference>
<feature type="domain" description="Bacterial Ig-like" evidence="2">
    <location>
        <begin position="3082"/>
        <end position="3147"/>
    </location>
</feature>
<evidence type="ECO:0000259" key="3">
    <source>
        <dbReference type="Pfam" id="PF22783"/>
    </source>
</evidence>
<organism evidence="4 5">
    <name type="scientific">Mixta intestinalis</name>
    <dbReference type="NCBI Taxonomy" id="1615494"/>
    <lineage>
        <taxon>Bacteria</taxon>
        <taxon>Pseudomonadati</taxon>
        <taxon>Pseudomonadota</taxon>
        <taxon>Gammaproteobacteria</taxon>
        <taxon>Enterobacterales</taxon>
        <taxon>Erwiniaceae</taxon>
        <taxon>Mixta</taxon>
    </lineage>
</organism>
<feature type="domain" description="Bacterial Ig-like" evidence="2">
    <location>
        <begin position="1755"/>
        <end position="1832"/>
    </location>
</feature>
<gene>
    <name evidence="4" type="ORF">C7M51_02045</name>
</gene>
<feature type="domain" description="Bacterial Ig-like" evidence="2">
    <location>
        <begin position="3364"/>
        <end position="3449"/>
    </location>
</feature>
<dbReference type="NCBIfam" id="NF012196">
    <property type="entry name" value="Ig_like_ice"/>
    <property type="match status" value="9"/>
</dbReference>
<dbReference type="RefSeq" id="WP_160621696.1">
    <property type="nucleotide sequence ID" value="NZ_CP028271.1"/>
</dbReference>
<dbReference type="NCBIfam" id="NF033677">
    <property type="entry name" value="biofilm_BapA_N"/>
    <property type="match status" value="1"/>
</dbReference>
<evidence type="ECO:0000256" key="1">
    <source>
        <dbReference type="SAM" id="MobiDB-lite"/>
    </source>
</evidence>
<dbReference type="Proteomes" id="UP000464053">
    <property type="component" value="Chromosome"/>
</dbReference>
<feature type="domain" description="Bacterial Ig-like" evidence="2">
    <location>
        <begin position="1874"/>
        <end position="1934"/>
    </location>
</feature>
<dbReference type="InterPro" id="IPR013783">
    <property type="entry name" value="Ig-like_fold"/>
</dbReference>
<name>A0A6P1PZD8_9GAMM</name>
<feature type="region of interest" description="Disordered" evidence="1">
    <location>
        <begin position="161"/>
        <end position="236"/>
    </location>
</feature>
<feature type="domain" description="Bacterial Ig-like" evidence="2">
    <location>
        <begin position="2161"/>
        <end position="2233"/>
    </location>
</feature>
<dbReference type="OrthoDB" id="8481600at2"/>
<feature type="compositionally biased region" description="Polar residues" evidence="1">
    <location>
        <begin position="415"/>
        <end position="443"/>
    </location>
</feature>
<dbReference type="KEGG" id="mint:C7M51_02045"/>
<evidence type="ECO:0000259" key="2">
    <source>
        <dbReference type="Pfam" id="PF19077"/>
    </source>
</evidence>
<keyword evidence="5" id="KW-1185">Reference proteome</keyword>
<dbReference type="PANTHER" id="PTHR46343">
    <property type="entry name" value="HYR DOMAIN-CONTAINING PROTEIN"/>
    <property type="match status" value="1"/>
</dbReference>
<dbReference type="InterPro" id="IPR048051">
    <property type="entry name" value="BapA-like_prefix-like"/>
</dbReference>
<feature type="compositionally biased region" description="Polar residues" evidence="1">
    <location>
        <begin position="4590"/>
        <end position="4611"/>
    </location>
</feature>
<dbReference type="EMBL" id="CP028271">
    <property type="protein sequence ID" value="QHM71753.1"/>
    <property type="molecule type" value="Genomic_DNA"/>
</dbReference>
<dbReference type="InterPro" id="IPR043555">
    <property type="entry name" value="SRPX-like"/>
</dbReference>
<evidence type="ECO:0000313" key="5">
    <source>
        <dbReference type="Proteomes" id="UP000464053"/>
    </source>
</evidence>
<feature type="domain" description="Bacterial Ig-like" evidence="2">
    <location>
        <begin position="2062"/>
        <end position="2132"/>
    </location>
</feature>
<evidence type="ECO:0008006" key="6">
    <source>
        <dbReference type="Google" id="ProtNLM"/>
    </source>
</evidence>
<feature type="domain" description="Biofilm-associated protein BapA-like prefix-like" evidence="3">
    <location>
        <begin position="9"/>
        <end position="131"/>
    </location>
</feature>
<feature type="domain" description="Bacterial Ig-like" evidence="2">
    <location>
        <begin position="4382"/>
        <end position="4454"/>
    </location>
</feature>
<feature type="domain" description="Bacterial Ig-like" evidence="2">
    <location>
        <begin position="1571"/>
        <end position="1634"/>
    </location>
</feature>
<feature type="domain" description="Bacterial Ig-like" evidence="2">
    <location>
        <begin position="1971"/>
        <end position="2035"/>
    </location>
</feature>
<feature type="region of interest" description="Disordered" evidence="1">
    <location>
        <begin position="345"/>
        <end position="369"/>
    </location>
</feature>
<feature type="domain" description="Bacterial Ig-like" evidence="2">
    <location>
        <begin position="553"/>
        <end position="632"/>
    </location>
</feature>
<dbReference type="InterPro" id="IPR049826">
    <property type="entry name" value="Ig-like_ice"/>
</dbReference>
<dbReference type="Pfam" id="PF19077">
    <property type="entry name" value="Big_13"/>
    <property type="match status" value="22"/>
</dbReference>